<feature type="coiled-coil region" evidence="1">
    <location>
        <begin position="59"/>
        <end position="86"/>
    </location>
</feature>
<dbReference type="EMBL" id="JAQQWM010000006">
    <property type="protein sequence ID" value="KAK8059300.1"/>
    <property type="molecule type" value="Genomic_DNA"/>
</dbReference>
<evidence type="ECO:0000256" key="1">
    <source>
        <dbReference type="SAM" id="Coils"/>
    </source>
</evidence>
<keyword evidence="2" id="KW-0812">Transmembrane</keyword>
<comment type="caution">
    <text evidence="3">The sequence shown here is derived from an EMBL/GenBank/DDBJ whole genome shotgun (WGS) entry which is preliminary data.</text>
</comment>
<gene>
    <name evidence="3" type="ORF">PG996_009230</name>
</gene>
<protein>
    <submittedName>
        <fullName evidence="3">Uncharacterized protein</fullName>
    </submittedName>
</protein>
<keyword evidence="2" id="KW-1133">Transmembrane helix</keyword>
<reference evidence="3 4" key="1">
    <citation type="submission" date="2023-01" db="EMBL/GenBank/DDBJ databases">
        <title>Analysis of 21 Apiospora genomes using comparative genomics revels a genus with tremendous synthesis potential of carbohydrate active enzymes and secondary metabolites.</title>
        <authorList>
            <person name="Sorensen T."/>
        </authorList>
    </citation>
    <scope>NUCLEOTIDE SEQUENCE [LARGE SCALE GENOMIC DNA]</scope>
    <source>
        <strain evidence="3 4">CBS 83171</strain>
    </source>
</reference>
<keyword evidence="2" id="KW-0472">Membrane</keyword>
<keyword evidence="1" id="KW-0175">Coiled coil</keyword>
<proteinExistence type="predicted"/>
<evidence type="ECO:0000313" key="4">
    <source>
        <dbReference type="Proteomes" id="UP001446871"/>
    </source>
</evidence>
<evidence type="ECO:0000313" key="3">
    <source>
        <dbReference type="EMBL" id="KAK8059300.1"/>
    </source>
</evidence>
<sequence length="416" mass="47200">MDNLEPAVTLDQVLEIEGRRNAKQHEYEAAVEEHRQQGFVVNWFHSNNLVLDDNARRLVERATEVMHRTQDELQALNAELEEAQMNYRYPPAALPRNFHERVTASIAQGGGGPLTDFDIQNIQNISGKSLGELFLEMTQKRIIVIKRDWDVQPDGTVFTMNRNMALEGYRWGKMNKQDRFGRLPFIGDTLKSTINYLTGAQTALGKPWSKAKRKEYDQEQRDRIEEYLNGTAVPSPIRGAFAEDPDGDLVPINILQSTIFEDYNLDPAAFKTVAYFDRYALLQEVMDSAGASPWLLGKALEAGARFLLVHTLITVRGLLAGALSIFVHGLSIPALIFIYKFYGVQLIAEDAVKIKCVSIFTPPTVNAIVNGSQNYMVHNLFSRPAFNQCKLPLWYDRRRHPTHRLQLSTRLPGLQL</sequence>
<keyword evidence="4" id="KW-1185">Reference proteome</keyword>
<organism evidence="3 4">
    <name type="scientific">Apiospora saccharicola</name>
    <dbReference type="NCBI Taxonomy" id="335842"/>
    <lineage>
        <taxon>Eukaryota</taxon>
        <taxon>Fungi</taxon>
        <taxon>Dikarya</taxon>
        <taxon>Ascomycota</taxon>
        <taxon>Pezizomycotina</taxon>
        <taxon>Sordariomycetes</taxon>
        <taxon>Xylariomycetidae</taxon>
        <taxon>Amphisphaeriales</taxon>
        <taxon>Apiosporaceae</taxon>
        <taxon>Apiospora</taxon>
    </lineage>
</organism>
<accession>A0ABR1UML2</accession>
<feature type="transmembrane region" description="Helical" evidence="2">
    <location>
        <begin position="318"/>
        <end position="339"/>
    </location>
</feature>
<name>A0ABR1UML2_9PEZI</name>
<dbReference type="Proteomes" id="UP001446871">
    <property type="component" value="Unassembled WGS sequence"/>
</dbReference>
<evidence type="ECO:0000256" key="2">
    <source>
        <dbReference type="SAM" id="Phobius"/>
    </source>
</evidence>